<proteinExistence type="inferred from homology"/>
<feature type="domain" description="Dyp-type peroxidase C-terminal" evidence="10">
    <location>
        <begin position="222"/>
        <end position="399"/>
    </location>
</feature>
<dbReference type="InterPro" id="IPR006314">
    <property type="entry name" value="Dyp_peroxidase"/>
</dbReference>
<dbReference type="InterPro" id="IPR006311">
    <property type="entry name" value="TAT_signal"/>
</dbReference>
<dbReference type="PANTHER" id="PTHR30521">
    <property type="entry name" value="DEFERROCHELATASE/PEROXIDASE"/>
    <property type="match status" value="1"/>
</dbReference>
<name>A0ABN1GUX0_9ACTN</name>
<evidence type="ECO:0000256" key="2">
    <source>
        <dbReference type="ARBA" id="ARBA00022559"/>
    </source>
</evidence>
<keyword evidence="4" id="KW-0479">Metal-binding</keyword>
<evidence type="ECO:0000313" key="11">
    <source>
        <dbReference type="EMBL" id="GAA0620368.1"/>
    </source>
</evidence>
<organism evidence="11 12">
    <name type="scientific">Sporichthya brevicatena</name>
    <dbReference type="NCBI Taxonomy" id="171442"/>
    <lineage>
        <taxon>Bacteria</taxon>
        <taxon>Bacillati</taxon>
        <taxon>Actinomycetota</taxon>
        <taxon>Actinomycetes</taxon>
        <taxon>Sporichthyales</taxon>
        <taxon>Sporichthyaceae</taxon>
        <taxon>Sporichthya</taxon>
    </lineage>
</organism>
<keyword evidence="2 11" id="KW-0575">Peroxidase</keyword>
<dbReference type="EMBL" id="BAAAHE010000017">
    <property type="protein sequence ID" value="GAA0620368.1"/>
    <property type="molecule type" value="Genomic_DNA"/>
</dbReference>
<dbReference type="InterPro" id="IPR048327">
    <property type="entry name" value="Dyp_perox_N"/>
</dbReference>
<dbReference type="PANTHER" id="PTHR30521:SF4">
    <property type="entry name" value="DEFERROCHELATASE"/>
    <property type="match status" value="1"/>
</dbReference>
<keyword evidence="5" id="KW-0732">Signal</keyword>
<evidence type="ECO:0000256" key="7">
    <source>
        <dbReference type="ARBA" id="ARBA00023004"/>
    </source>
</evidence>
<evidence type="ECO:0000256" key="3">
    <source>
        <dbReference type="ARBA" id="ARBA00022617"/>
    </source>
</evidence>
<dbReference type="RefSeq" id="WP_344604923.1">
    <property type="nucleotide sequence ID" value="NZ_BAAAHE010000017.1"/>
</dbReference>
<evidence type="ECO:0000256" key="4">
    <source>
        <dbReference type="ARBA" id="ARBA00022723"/>
    </source>
</evidence>
<evidence type="ECO:0000256" key="5">
    <source>
        <dbReference type="ARBA" id="ARBA00022729"/>
    </source>
</evidence>
<dbReference type="GO" id="GO:0004601">
    <property type="term" value="F:peroxidase activity"/>
    <property type="evidence" value="ECO:0007669"/>
    <property type="project" value="UniProtKB-KW"/>
</dbReference>
<dbReference type="PROSITE" id="PS51404">
    <property type="entry name" value="DYP_PEROXIDASE"/>
    <property type="match status" value="1"/>
</dbReference>
<dbReference type="InterPro" id="IPR011008">
    <property type="entry name" value="Dimeric_a/b-barrel"/>
</dbReference>
<evidence type="ECO:0000313" key="12">
    <source>
        <dbReference type="Proteomes" id="UP001500957"/>
    </source>
</evidence>
<protein>
    <submittedName>
        <fullName evidence="11">Dyp-type peroxidase</fullName>
    </submittedName>
</protein>
<evidence type="ECO:0000256" key="1">
    <source>
        <dbReference type="ARBA" id="ARBA00001970"/>
    </source>
</evidence>
<dbReference type="SUPFAM" id="SSF54909">
    <property type="entry name" value="Dimeric alpha+beta barrel"/>
    <property type="match status" value="1"/>
</dbReference>
<dbReference type="InterPro" id="IPR048328">
    <property type="entry name" value="Dyp_perox_C"/>
</dbReference>
<comment type="similarity">
    <text evidence="8">Belongs to the DyP-type peroxidase family.</text>
</comment>
<dbReference type="Pfam" id="PF04261">
    <property type="entry name" value="Dyp_perox_N"/>
    <property type="match status" value="1"/>
</dbReference>
<evidence type="ECO:0000256" key="8">
    <source>
        <dbReference type="ARBA" id="ARBA00025737"/>
    </source>
</evidence>
<evidence type="ECO:0000256" key="6">
    <source>
        <dbReference type="ARBA" id="ARBA00023002"/>
    </source>
</evidence>
<keyword evidence="6" id="KW-0560">Oxidoreductase</keyword>
<reference evidence="11 12" key="1">
    <citation type="journal article" date="2019" name="Int. J. Syst. Evol. Microbiol.">
        <title>The Global Catalogue of Microorganisms (GCM) 10K type strain sequencing project: providing services to taxonomists for standard genome sequencing and annotation.</title>
        <authorList>
            <consortium name="The Broad Institute Genomics Platform"/>
            <consortium name="The Broad Institute Genome Sequencing Center for Infectious Disease"/>
            <person name="Wu L."/>
            <person name="Ma J."/>
        </authorList>
    </citation>
    <scope>NUCLEOTIDE SEQUENCE [LARGE SCALE GENOMIC DNA]</scope>
    <source>
        <strain evidence="11 12">JCM 10671</strain>
    </source>
</reference>
<gene>
    <name evidence="11" type="ORF">GCM10009547_23700</name>
</gene>
<keyword evidence="7" id="KW-0408">Iron</keyword>
<dbReference type="Pfam" id="PF20628">
    <property type="entry name" value="Dyp_perox_C"/>
    <property type="match status" value="1"/>
</dbReference>
<sequence>MTPDPASAPARTWSRRRVLQAGAGALTGAGLGWSAAAVALPVEDSTDRTDRTPGALPGARVVEFHGPHQAGVSTPPPAHLSLLGLDLRRGVGAAGLARLMRLLSDDAARLTRGRPALADTEPELAFTPAALTVTFGFGPRIFDEILGGAVDGAKPLPPFATDALEKQWRQTDLAVQICADDPTTVAHARRMLLKDATGLARPRWIQNGFRDAYGMRPDGTTMRNLMGQVDGTANPAATDPDFAELVWSRRPGLTGGTFLVLRRIRVELETWDQVDRAGREAAVGRRLDNGAPLTGRDEHDVPDFAATDALGLPVIDPASHIARARSANPAQRFLRRGYNYCVPDPSRPTGEDSGLVFVAFAADVERQFVPVQRRLAELDRLNQWITTIGSAVYAVPPGCAEGEFVGQALLGMRR</sequence>
<evidence type="ECO:0000259" key="9">
    <source>
        <dbReference type="Pfam" id="PF04261"/>
    </source>
</evidence>
<comment type="cofactor">
    <cofactor evidence="1">
        <name>heme b</name>
        <dbReference type="ChEBI" id="CHEBI:60344"/>
    </cofactor>
</comment>
<dbReference type="PROSITE" id="PS51318">
    <property type="entry name" value="TAT"/>
    <property type="match status" value="1"/>
</dbReference>
<evidence type="ECO:0000259" key="10">
    <source>
        <dbReference type="Pfam" id="PF20628"/>
    </source>
</evidence>
<dbReference type="Proteomes" id="UP001500957">
    <property type="component" value="Unassembled WGS sequence"/>
</dbReference>
<keyword evidence="3" id="KW-0349">Heme</keyword>
<dbReference type="NCBIfam" id="TIGR01413">
    <property type="entry name" value="Dyp_perox_fam"/>
    <property type="match status" value="1"/>
</dbReference>
<keyword evidence="12" id="KW-1185">Reference proteome</keyword>
<feature type="domain" description="Dyp-type peroxidase N-terminal" evidence="9">
    <location>
        <begin position="69"/>
        <end position="210"/>
    </location>
</feature>
<accession>A0ABN1GUX0</accession>
<comment type="caution">
    <text evidence="11">The sequence shown here is derived from an EMBL/GenBank/DDBJ whole genome shotgun (WGS) entry which is preliminary data.</text>
</comment>